<dbReference type="Proteomes" id="UP000571701">
    <property type="component" value="Unassembled WGS sequence"/>
</dbReference>
<dbReference type="EMBL" id="JACFYF010000001">
    <property type="protein sequence ID" value="MBA5760829.1"/>
    <property type="molecule type" value="Genomic_DNA"/>
</dbReference>
<proteinExistence type="predicted"/>
<dbReference type="AlphaFoldDB" id="A0A7W2FMI2"/>
<reference evidence="1 2" key="1">
    <citation type="submission" date="2020-07" db="EMBL/GenBank/DDBJ databases">
        <title>Vibrio marinisediminis sp. nov., isolated from marine sediment.</title>
        <authorList>
            <person name="Ji X."/>
        </authorList>
    </citation>
    <scope>NUCLEOTIDE SEQUENCE [LARGE SCALE GENOMIC DNA]</scope>
    <source>
        <strain evidence="1 2">404</strain>
    </source>
</reference>
<sequence length="53" mass="6216">MEVKQNEAHELAVELANQKPIIEIEYRSIGKKVIKFAQANNVKQCIVNDDWYR</sequence>
<organism evidence="1 2">
    <name type="scientific">Vibrio marinisediminis</name>
    <dbReference type="NCBI Taxonomy" id="2758441"/>
    <lineage>
        <taxon>Bacteria</taxon>
        <taxon>Pseudomonadati</taxon>
        <taxon>Pseudomonadota</taxon>
        <taxon>Gammaproteobacteria</taxon>
        <taxon>Vibrionales</taxon>
        <taxon>Vibrionaceae</taxon>
        <taxon>Vibrio</taxon>
    </lineage>
</organism>
<evidence type="ECO:0000313" key="2">
    <source>
        <dbReference type="Proteomes" id="UP000571701"/>
    </source>
</evidence>
<protein>
    <submittedName>
        <fullName evidence="1">Uncharacterized protein</fullName>
    </submittedName>
</protein>
<dbReference type="RefSeq" id="WP_182105504.1">
    <property type="nucleotide sequence ID" value="NZ_JACFYF010000001.1"/>
</dbReference>
<name>A0A7W2FMI2_9VIBR</name>
<comment type="caution">
    <text evidence="1">The sequence shown here is derived from an EMBL/GenBank/DDBJ whole genome shotgun (WGS) entry which is preliminary data.</text>
</comment>
<evidence type="ECO:0000313" key="1">
    <source>
        <dbReference type="EMBL" id="MBA5760829.1"/>
    </source>
</evidence>
<keyword evidence="2" id="KW-1185">Reference proteome</keyword>
<accession>A0A7W2FMI2</accession>
<gene>
    <name evidence="1" type="ORF">H2O73_00610</name>
</gene>